<accession>A0ABV8XNF0</accession>
<name>A0ABV8XNF0_9DEIO</name>
<feature type="transmembrane region" description="Helical" evidence="1">
    <location>
        <begin position="15"/>
        <end position="39"/>
    </location>
</feature>
<sequence length="120" mass="12484">MPEKQLSAFSTVPPFLLLVLAAALFGVVAQVGVTLALGIARSRNQFIGFVLLSLVFSGGSTVLLAEVAHLKPTVAATIGAMLGAVPSLITLRVGLKAIASKYGLELDPAELERLKEKQDG</sequence>
<dbReference type="RefSeq" id="WP_380038337.1">
    <property type="nucleotide sequence ID" value="NZ_JBHSEH010000005.1"/>
</dbReference>
<proteinExistence type="predicted"/>
<keyword evidence="1" id="KW-1133">Transmembrane helix</keyword>
<protein>
    <recommendedName>
        <fullName evidence="4">Holin</fullName>
    </recommendedName>
</protein>
<evidence type="ECO:0008006" key="4">
    <source>
        <dbReference type="Google" id="ProtNLM"/>
    </source>
</evidence>
<gene>
    <name evidence="2" type="ORF">ACFOZ9_08215</name>
</gene>
<feature type="transmembrane region" description="Helical" evidence="1">
    <location>
        <begin position="74"/>
        <end position="95"/>
    </location>
</feature>
<evidence type="ECO:0000313" key="3">
    <source>
        <dbReference type="Proteomes" id="UP001595998"/>
    </source>
</evidence>
<comment type="caution">
    <text evidence="2">The sequence shown here is derived from an EMBL/GenBank/DDBJ whole genome shotgun (WGS) entry which is preliminary data.</text>
</comment>
<organism evidence="2 3">
    <name type="scientific">Deinococcus navajonensis</name>
    <dbReference type="NCBI Taxonomy" id="309884"/>
    <lineage>
        <taxon>Bacteria</taxon>
        <taxon>Thermotogati</taxon>
        <taxon>Deinococcota</taxon>
        <taxon>Deinococci</taxon>
        <taxon>Deinococcales</taxon>
        <taxon>Deinococcaceae</taxon>
        <taxon>Deinococcus</taxon>
    </lineage>
</organism>
<feature type="transmembrane region" description="Helical" evidence="1">
    <location>
        <begin position="46"/>
        <end position="68"/>
    </location>
</feature>
<reference evidence="3" key="1">
    <citation type="journal article" date="2019" name="Int. J. Syst. Evol. Microbiol.">
        <title>The Global Catalogue of Microorganisms (GCM) 10K type strain sequencing project: providing services to taxonomists for standard genome sequencing and annotation.</title>
        <authorList>
            <consortium name="The Broad Institute Genomics Platform"/>
            <consortium name="The Broad Institute Genome Sequencing Center for Infectious Disease"/>
            <person name="Wu L."/>
            <person name="Ma J."/>
        </authorList>
    </citation>
    <scope>NUCLEOTIDE SEQUENCE [LARGE SCALE GENOMIC DNA]</scope>
    <source>
        <strain evidence="3">CCUG 56029</strain>
    </source>
</reference>
<evidence type="ECO:0000313" key="2">
    <source>
        <dbReference type="EMBL" id="MFC4426197.1"/>
    </source>
</evidence>
<keyword evidence="3" id="KW-1185">Reference proteome</keyword>
<evidence type="ECO:0000256" key="1">
    <source>
        <dbReference type="SAM" id="Phobius"/>
    </source>
</evidence>
<keyword evidence="1" id="KW-0472">Membrane</keyword>
<dbReference type="EMBL" id="JBHSEH010000005">
    <property type="protein sequence ID" value="MFC4426197.1"/>
    <property type="molecule type" value="Genomic_DNA"/>
</dbReference>
<keyword evidence="1" id="KW-0812">Transmembrane</keyword>
<dbReference type="Proteomes" id="UP001595998">
    <property type="component" value="Unassembled WGS sequence"/>
</dbReference>